<gene>
    <name evidence="2" type="ORF">C1645_828283</name>
</gene>
<protein>
    <submittedName>
        <fullName evidence="2">Uncharacterized protein</fullName>
    </submittedName>
</protein>
<evidence type="ECO:0000256" key="1">
    <source>
        <dbReference type="SAM" id="MobiDB-lite"/>
    </source>
</evidence>
<reference evidence="2 3" key="1">
    <citation type="submission" date="2018-06" db="EMBL/GenBank/DDBJ databases">
        <title>Comparative genomics reveals the genomic features of Rhizophagus irregularis, R. cerebriforme, R. diaphanum and Gigaspora rosea, and their symbiotic lifestyle signature.</title>
        <authorList>
            <person name="Morin E."/>
            <person name="San Clemente H."/>
            <person name="Chen E.C.H."/>
            <person name="De La Providencia I."/>
            <person name="Hainaut M."/>
            <person name="Kuo A."/>
            <person name="Kohler A."/>
            <person name="Murat C."/>
            <person name="Tang N."/>
            <person name="Roy S."/>
            <person name="Loubradou J."/>
            <person name="Henrissat B."/>
            <person name="Grigoriev I.V."/>
            <person name="Corradi N."/>
            <person name="Roux C."/>
            <person name="Martin F.M."/>
        </authorList>
    </citation>
    <scope>NUCLEOTIDE SEQUENCE [LARGE SCALE GENOMIC DNA]</scope>
    <source>
        <strain evidence="2 3">DAOM 227022</strain>
    </source>
</reference>
<feature type="region of interest" description="Disordered" evidence="1">
    <location>
        <begin position="73"/>
        <end position="92"/>
    </location>
</feature>
<dbReference type="Proteomes" id="UP000265703">
    <property type="component" value="Unassembled WGS sequence"/>
</dbReference>
<accession>A0A397ST13</accession>
<organism evidence="2 3">
    <name type="scientific">Glomus cerebriforme</name>
    <dbReference type="NCBI Taxonomy" id="658196"/>
    <lineage>
        <taxon>Eukaryota</taxon>
        <taxon>Fungi</taxon>
        <taxon>Fungi incertae sedis</taxon>
        <taxon>Mucoromycota</taxon>
        <taxon>Glomeromycotina</taxon>
        <taxon>Glomeromycetes</taxon>
        <taxon>Glomerales</taxon>
        <taxon>Glomeraceae</taxon>
        <taxon>Glomus</taxon>
    </lineage>
</organism>
<dbReference type="OrthoDB" id="2425401at2759"/>
<dbReference type="AlphaFoldDB" id="A0A397ST13"/>
<keyword evidence="3" id="KW-1185">Reference proteome</keyword>
<dbReference type="EMBL" id="QKYT01000327">
    <property type="protein sequence ID" value="RIA87077.1"/>
    <property type="molecule type" value="Genomic_DNA"/>
</dbReference>
<comment type="caution">
    <text evidence="2">The sequence shown here is derived from an EMBL/GenBank/DDBJ whole genome shotgun (WGS) entry which is preliminary data.</text>
</comment>
<evidence type="ECO:0000313" key="3">
    <source>
        <dbReference type="Proteomes" id="UP000265703"/>
    </source>
</evidence>
<name>A0A397ST13_9GLOM</name>
<sequence length="92" mass="11125">MNTVNLRLFLTRIAIELRKAIDHFKGNENQFQSQQSKDIVFEWIPYDQFNDIKRLDEDVFSIIYSAIWKDGPLNYDDDDNDNKYENIRSQQY</sequence>
<evidence type="ECO:0000313" key="2">
    <source>
        <dbReference type="EMBL" id="RIA87077.1"/>
    </source>
</evidence>
<proteinExistence type="predicted"/>